<feature type="region of interest" description="Disordered" evidence="5">
    <location>
        <begin position="350"/>
        <end position="370"/>
    </location>
</feature>
<dbReference type="PANTHER" id="PTHR23510">
    <property type="entry name" value="INNER MEMBRANE TRANSPORT PROTEIN YAJR"/>
    <property type="match status" value="1"/>
</dbReference>
<proteinExistence type="predicted"/>
<feature type="domain" description="SPX" evidence="7">
    <location>
        <begin position="2"/>
        <end position="260"/>
    </location>
</feature>
<reference evidence="8" key="1">
    <citation type="journal article" date="2021" name="Sci. Rep.">
        <title>Diploid genomic architecture of Nitzschia inconspicua, an elite biomass production diatom.</title>
        <authorList>
            <person name="Oliver A."/>
            <person name="Podell S."/>
            <person name="Pinowska A."/>
            <person name="Traller J.C."/>
            <person name="Smith S.R."/>
            <person name="McClure R."/>
            <person name="Beliaev A."/>
            <person name="Bohutskyi P."/>
            <person name="Hill E.A."/>
            <person name="Rabines A."/>
            <person name="Zheng H."/>
            <person name="Allen L.Z."/>
            <person name="Kuo A."/>
            <person name="Grigoriev I.V."/>
            <person name="Allen A.E."/>
            <person name="Hazlebeck D."/>
            <person name="Allen E.E."/>
        </authorList>
    </citation>
    <scope>NUCLEOTIDE SEQUENCE</scope>
    <source>
        <strain evidence="8">Hildebrandi</strain>
    </source>
</reference>
<dbReference type="InterPro" id="IPR011701">
    <property type="entry name" value="MFS"/>
</dbReference>
<dbReference type="AlphaFoldDB" id="A0A9K3PEI5"/>
<dbReference type="Pfam" id="PF03105">
    <property type="entry name" value="SPX"/>
    <property type="match status" value="1"/>
</dbReference>
<keyword evidence="4 6" id="KW-0472">Membrane</keyword>
<feature type="region of interest" description="Disordered" evidence="5">
    <location>
        <begin position="39"/>
        <end position="68"/>
    </location>
</feature>
<feature type="transmembrane region" description="Helical" evidence="6">
    <location>
        <begin position="532"/>
        <end position="554"/>
    </location>
</feature>
<dbReference type="OrthoDB" id="5588846at2759"/>
<feature type="transmembrane region" description="Helical" evidence="6">
    <location>
        <begin position="766"/>
        <end position="791"/>
    </location>
</feature>
<name>A0A9K3PEI5_9STRA</name>
<feature type="transmembrane region" description="Helical" evidence="6">
    <location>
        <begin position="660"/>
        <end position="680"/>
    </location>
</feature>
<protein>
    <submittedName>
        <fullName evidence="8">Major facilitator superfamily transporter</fullName>
    </submittedName>
</protein>
<accession>A0A9K3PEI5</accession>
<keyword evidence="9" id="KW-1185">Reference proteome</keyword>
<sequence>MVEFGKTLLSAQDKEWKEYYVDYSLLKFLIGKAKKNQKKRNKISVQEKTTEESEETNKKNHRKNNSSFGDLLDWMHSSDTFDHSTKGNTQIDKLRHVRTNSGSLLATATATASTTSLRDTNSRQFQHMVQDGYLKALEFRQALDQQIEKLVLFSLSREGTLAHKLYELSKRRLQLKETLYHVVLLSQQPSTLLVSQEPSLATRIQHSYAALAALTIHYREAATQLLELLEFLDLNITALRKILKKHDKNFPHFKLSGTYLRQRFQEHATDDITYNEDLGSGQIMQQLYHFGGLSTLLLTLRSAFDELHSLEWNLLAVQHFQIQQQQQQQQQQVHNYPPALYPVTSEPPSYGSISLIQQDSPARPHSKTPKFDNRKVEMLSEETALQPSNVPPPPPPGRPPLPLAHQRRGSSSLTSPLRALFKKPSQRNIPSQLDGRITHAREPLLDQLAAARNRLKETTQYAQHVAAQALVFDDTEDTFPDKDKTPASQFTLEQKISSFLNLASCALYMTNYYVVAPTVGEYAQQLGSSESMAGIIIGMTPNAALFATVLYGWWSNYSYRNSLIFASCSSVLGNILYALALHYNSLTMVLLGRFFNGFGSARSINRRYIADTFSKADRTAASADFVTSGALGMATGPAIAFLLGQVSFPVGNTLWSPTTAPGWVMLCLWSIYLILSILFFQEPDRSHLFDSPKDKDIENESTTKPTKESVPTTISNEISETQPFLGQDTFLRLGSGDSELSVSDSNERTAENEPPLWKNAAVMNSLWLYFVLKLVLEMLLSSTPTVTKYYFGWHSNITGLFMMIMALLMFPANLVVAKLSQHYEDRELIVWTLIMMMVSVLGIMSYANQYFTIQYIVFAIGIFISSNSLEGPNMGLLSKTIPKSWAKGTFNSGFLATEAGTLARSVGDILISGVEGSFGVSMLLNGLFLPMSALVFVSLLLVRRFYDQMTESDDDDTASIASGSVDDGNDRKTSNA</sequence>
<dbReference type="PANTHER" id="PTHR23510:SF64">
    <property type="entry name" value="INNER MEMBRANE TRANSPORT PROTEIN YAJR"/>
    <property type="match status" value="1"/>
</dbReference>
<dbReference type="EMBL" id="JAGRRH010000023">
    <property type="protein sequence ID" value="KAG7344622.1"/>
    <property type="molecule type" value="Genomic_DNA"/>
</dbReference>
<evidence type="ECO:0000313" key="9">
    <source>
        <dbReference type="Proteomes" id="UP000693970"/>
    </source>
</evidence>
<dbReference type="Pfam" id="PF07690">
    <property type="entry name" value="MFS_1"/>
    <property type="match status" value="1"/>
</dbReference>
<feature type="compositionally biased region" description="Polar residues" evidence="5">
    <location>
        <begin position="351"/>
        <end position="360"/>
    </location>
</feature>
<comment type="subcellular location">
    <subcellularLocation>
        <location evidence="1">Membrane</location>
        <topology evidence="1">Multi-pass membrane protein</topology>
    </subcellularLocation>
</comment>
<evidence type="ECO:0000313" key="8">
    <source>
        <dbReference type="EMBL" id="KAG7344622.1"/>
    </source>
</evidence>
<dbReference type="GO" id="GO:0016020">
    <property type="term" value="C:membrane"/>
    <property type="evidence" value="ECO:0007669"/>
    <property type="project" value="UniProtKB-SubCell"/>
</dbReference>
<feature type="region of interest" description="Disordered" evidence="5">
    <location>
        <begin position="383"/>
        <end position="431"/>
    </location>
</feature>
<feature type="compositionally biased region" description="Pro residues" evidence="5">
    <location>
        <begin position="389"/>
        <end position="402"/>
    </location>
</feature>
<reference evidence="8" key="2">
    <citation type="submission" date="2021-04" db="EMBL/GenBank/DDBJ databases">
        <authorList>
            <person name="Podell S."/>
        </authorList>
    </citation>
    <scope>NUCLEOTIDE SEQUENCE</scope>
    <source>
        <strain evidence="8">Hildebrandi</strain>
    </source>
</reference>
<evidence type="ECO:0000256" key="4">
    <source>
        <dbReference type="ARBA" id="ARBA00023136"/>
    </source>
</evidence>
<comment type="caution">
    <text evidence="8">The sequence shown here is derived from an EMBL/GenBank/DDBJ whole genome shotgun (WGS) entry which is preliminary data.</text>
</comment>
<feature type="region of interest" description="Disordered" evidence="5">
    <location>
        <begin position="953"/>
        <end position="976"/>
    </location>
</feature>
<dbReference type="GO" id="GO:0022857">
    <property type="term" value="F:transmembrane transporter activity"/>
    <property type="evidence" value="ECO:0007669"/>
    <property type="project" value="InterPro"/>
</dbReference>
<evidence type="ECO:0000256" key="5">
    <source>
        <dbReference type="SAM" id="MobiDB-lite"/>
    </source>
</evidence>
<dbReference type="PROSITE" id="PS51382">
    <property type="entry name" value="SPX"/>
    <property type="match status" value="1"/>
</dbReference>
<feature type="transmembrane region" description="Helical" evidence="6">
    <location>
        <begin position="797"/>
        <end position="816"/>
    </location>
</feature>
<feature type="compositionally biased region" description="Basic and acidic residues" evidence="5">
    <location>
        <begin position="48"/>
        <end position="58"/>
    </location>
</feature>
<dbReference type="InterPro" id="IPR004331">
    <property type="entry name" value="SPX_dom"/>
</dbReference>
<evidence type="ECO:0000256" key="6">
    <source>
        <dbReference type="SAM" id="Phobius"/>
    </source>
</evidence>
<evidence type="ECO:0000256" key="3">
    <source>
        <dbReference type="ARBA" id="ARBA00022989"/>
    </source>
</evidence>
<keyword evidence="3 6" id="KW-1133">Transmembrane helix</keyword>
<evidence type="ECO:0000256" key="1">
    <source>
        <dbReference type="ARBA" id="ARBA00004141"/>
    </source>
</evidence>
<dbReference type="Proteomes" id="UP000693970">
    <property type="component" value="Unassembled WGS sequence"/>
</dbReference>
<feature type="transmembrane region" description="Helical" evidence="6">
    <location>
        <begin position="586"/>
        <end position="604"/>
    </location>
</feature>
<organism evidence="8 9">
    <name type="scientific">Nitzschia inconspicua</name>
    <dbReference type="NCBI Taxonomy" id="303405"/>
    <lineage>
        <taxon>Eukaryota</taxon>
        <taxon>Sar</taxon>
        <taxon>Stramenopiles</taxon>
        <taxon>Ochrophyta</taxon>
        <taxon>Bacillariophyta</taxon>
        <taxon>Bacillariophyceae</taxon>
        <taxon>Bacillariophycidae</taxon>
        <taxon>Bacillariales</taxon>
        <taxon>Bacillariaceae</taxon>
        <taxon>Nitzschia</taxon>
    </lineage>
</organism>
<feature type="transmembrane region" description="Helical" evidence="6">
    <location>
        <begin position="923"/>
        <end position="942"/>
    </location>
</feature>
<keyword evidence="2 6" id="KW-0812">Transmembrane</keyword>
<evidence type="ECO:0000256" key="2">
    <source>
        <dbReference type="ARBA" id="ARBA00022692"/>
    </source>
</evidence>
<evidence type="ECO:0000259" key="7">
    <source>
        <dbReference type="PROSITE" id="PS51382"/>
    </source>
</evidence>
<feature type="transmembrane region" description="Helical" evidence="6">
    <location>
        <begin position="828"/>
        <end position="847"/>
    </location>
</feature>
<feature type="region of interest" description="Disordered" evidence="5">
    <location>
        <begin position="690"/>
        <end position="713"/>
    </location>
</feature>
<feature type="compositionally biased region" description="Polar residues" evidence="5">
    <location>
        <begin position="700"/>
        <end position="713"/>
    </location>
</feature>
<feature type="transmembrane region" description="Helical" evidence="6">
    <location>
        <begin position="625"/>
        <end position="648"/>
    </location>
</feature>
<dbReference type="InterPro" id="IPR051068">
    <property type="entry name" value="MFS_Domain-Containing_Protein"/>
</dbReference>
<gene>
    <name evidence="8" type="ORF">IV203_022630</name>
</gene>